<comment type="subcellular location">
    <subcellularLocation>
        <location evidence="1">Virion</location>
    </subcellularLocation>
</comment>
<evidence type="ECO:0000256" key="3">
    <source>
        <dbReference type="ARBA" id="ARBA00022844"/>
    </source>
</evidence>
<dbReference type="GO" id="GO:0098015">
    <property type="term" value="C:virus tail"/>
    <property type="evidence" value="ECO:0007669"/>
    <property type="project" value="UniProtKB-KW"/>
</dbReference>
<evidence type="ECO:0000313" key="6">
    <source>
        <dbReference type="Proteomes" id="UP000595806"/>
    </source>
</evidence>
<evidence type="ECO:0000256" key="2">
    <source>
        <dbReference type="ARBA" id="ARBA00022732"/>
    </source>
</evidence>
<keyword evidence="2" id="KW-1227">Viral tail protein</keyword>
<dbReference type="Proteomes" id="UP000595806">
    <property type="component" value="Segment"/>
</dbReference>
<reference evidence="5 6" key="1">
    <citation type="submission" date="2020-12" db="EMBL/GenBank/DDBJ databases">
        <authorList>
            <person name="Rakov C."/>
            <person name="Alkalay-Oren S."/>
            <person name="Coppenhagen-Glazer S."/>
            <person name="Hazan R."/>
        </authorList>
    </citation>
    <scope>NUCLEOTIDE SEQUENCE [LARGE SCALE GENOMIC DNA]</scope>
</reference>
<sequence length="355" mass="39448">MAFSYQEEVATAGQTDILINIAYFDEVDIHLLVDNEYKPFTWLSRTKIKVETPFVGSERIRVIRKTDESRLRVLFSEGAAFTRVNLDEVNTQLLYLAQEAVEGNRLTDFFFSFDMHGNRITSLGDPVDPKDAVNKKYVDSKDKHLQDQIDVLDERVEFIANHPIVDGEARAFRFVVDSPETVAVSTGLRFTTSTVWLNGVKLTAGYDYTVNSVGLITLLNHSMYPDDELTAYLGGILASPESVYALAEDLLKETQARVDADTMLDSKIQNTTDNVDAVTERTDTIETAIDGMGSQLNTNTNTIESLDTSVSELSTTVANAVSTLDELSTVTTQHTSQIQSLDDRVTTLETTETTP</sequence>
<evidence type="ECO:0000313" key="5">
    <source>
        <dbReference type="EMBL" id="QQK88408.1"/>
    </source>
</evidence>
<dbReference type="InterPro" id="IPR005604">
    <property type="entry name" value="Phage_T7_tail_fibre-like_N"/>
</dbReference>
<accession>A0A7T6ZM39</accession>
<feature type="domain" description="Bacteriophage T7 tail fibre protein-like N-terminal" evidence="4">
    <location>
        <begin position="5"/>
        <end position="103"/>
    </location>
</feature>
<organism evidence="5 6">
    <name type="scientific">Providencia phage PSTRCR_114</name>
    <dbReference type="NCBI Taxonomy" id="2800824"/>
    <lineage>
        <taxon>Viruses</taxon>
        <taxon>Duplodnaviria</taxon>
        <taxon>Heunggongvirae</taxon>
        <taxon>Uroviricota</taxon>
        <taxon>Caudoviricetes</taxon>
        <taxon>Autographivirales</taxon>
        <taxon>Autoscriptoviridae</taxon>
        <taxon>Slopekvirinae</taxon>
        <taxon>Kakivirus</taxon>
        <taxon>Kakivirus PSTRCR114</taxon>
    </lineage>
</organism>
<evidence type="ECO:0000256" key="1">
    <source>
        <dbReference type="ARBA" id="ARBA00004328"/>
    </source>
</evidence>
<name>A0A7T6ZM39_9CAUD</name>
<dbReference type="Pfam" id="PF03906">
    <property type="entry name" value="Phage_T7_tail"/>
    <property type="match status" value="1"/>
</dbReference>
<keyword evidence="3" id="KW-0946">Virion</keyword>
<keyword evidence="6" id="KW-1185">Reference proteome</keyword>
<dbReference type="Gene3D" id="1.20.5.340">
    <property type="match status" value="1"/>
</dbReference>
<dbReference type="EMBL" id="MW358930">
    <property type="protein sequence ID" value="QQK88408.1"/>
    <property type="molecule type" value="Genomic_DNA"/>
</dbReference>
<evidence type="ECO:0000259" key="4">
    <source>
        <dbReference type="Pfam" id="PF03906"/>
    </source>
</evidence>
<proteinExistence type="predicted"/>
<protein>
    <recommendedName>
        <fullName evidence="4">Bacteriophage T7 tail fibre protein-like N-terminal domain-containing protein</fullName>
    </recommendedName>
</protein>